<feature type="domain" description="RNA polymerase sigma-70 region 4" evidence="6">
    <location>
        <begin position="185"/>
        <end position="233"/>
    </location>
</feature>
<dbReference type="RefSeq" id="WP_042391834.1">
    <property type="nucleotide sequence ID" value="NZ_BBMZ01000012.1"/>
</dbReference>
<dbReference type="NCBIfam" id="TIGR02479">
    <property type="entry name" value="FliA_WhiG"/>
    <property type="match status" value="1"/>
</dbReference>
<dbReference type="NCBIfam" id="TIGR02937">
    <property type="entry name" value="sigma70-ECF"/>
    <property type="match status" value="1"/>
</dbReference>
<evidence type="ECO:0000256" key="3">
    <source>
        <dbReference type="ARBA" id="ARBA00023125"/>
    </source>
</evidence>
<accession>A0A090V3J8</accession>
<keyword evidence="2" id="KW-0731">Sigma factor</keyword>
<dbReference type="GO" id="GO:0003899">
    <property type="term" value="F:DNA-directed RNA polymerase activity"/>
    <property type="evidence" value="ECO:0007669"/>
    <property type="project" value="InterPro"/>
</dbReference>
<dbReference type="InterPro" id="IPR007627">
    <property type="entry name" value="RNA_pol_sigma70_r2"/>
</dbReference>
<dbReference type="AlphaFoldDB" id="A0A090V3J8"/>
<keyword evidence="3" id="KW-0238">DNA-binding</keyword>
<dbReference type="Gene3D" id="1.20.140.160">
    <property type="match status" value="1"/>
</dbReference>
<dbReference type="Pfam" id="PF04545">
    <property type="entry name" value="Sigma70_r4"/>
    <property type="match status" value="1"/>
</dbReference>
<evidence type="ECO:0000313" key="7">
    <source>
        <dbReference type="EMBL" id="GAL58693.1"/>
    </source>
</evidence>
<dbReference type="EMBL" id="BBMZ01000012">
    <property type="protein sequence ID" value="GAL58693.1"/>
    <property type="molecule type" value="Genomic_DNA"/>
</dbReference>
<evidence type="ECO:0000259" key="5">
    <source>
        <dbReference type="Pfam" id="PF04542"/>
    </source>
</evidence>
<dbReference type="NCBIfam" id="NF009091">
    <property type="entry name" value="PRK12427.1"/>
    <property type="match status" value="1"/>
</dbReference>
<name>A0A090V3J8_PSEVU</name>
<dbReference type="Gene3D" id="1.10.1740.10">
    <property type="match status" value="1"/>
</dbReference>
<organism evidence="7 8">
    <name type="scientific">Pseudescherichia vulneris NBRC 102420</name>
    <dbReference type="NCBI Taxonomy" id="1115515"/>
    <lineage>
        <taxon>Bacteria</taxon>
        <taxon>Pseudomonadati</taxon>
        <taxon>Pseudomonadota</taxon>
        <taxon>Gammaproteobacteria</taxon>
        <taxon>Enterobacterales</taxon>
        <taxon>Enterobacteriaceae</taxon>
        <taxon>Pseudescherichia</taxon>
    </lineage>
</organism>
<dbReference type="SUPFAM" id="SSF88946">
    <property type="entry name" value="Sigma2 domain of RNA polymerase sigma factors"/>
    <property type="match status" value="1"/>
</dbReference>
<reference evidence="7 8" key="1">
    <citation type="submission" date="2014-09" db="EMBL/GenBank/DDBJ databases">
        <title>Whole genome shotgun sequence of Escherichia vulneris NBRC 102420.</title>
        <authorList>
            <person name="Yoshida Y."/>
            <person name="Hosoyama A."/>
            <person name="Tsuchikane K."/>
            <person name="Ohji S."/>
            <person name="Ichikawa N."/>
            <person name="Kimura A."/>
            <person name="Yamazoe A."/>
            <person name="Ezaki T."/>
            <person name="Fujita N."/>
        </authorList>
    </citation>
    <scope>NUCLEOTIDE SEQUENCE [LARGE SCALE GENOMIC DNA]</scope>
    <source>
        <strain evidence="7 8">NBRC 102420</strain>
    </source>
</reference>
<proteinExistence type="predicted"/>
<dbReference type="PRINTS" id="PR00046">
    <property type="entry name" value="SIGMA70FCT"/>
</dbReference>
<dbReference type="CDD" id="cd06171">
    <property type="entry name" value="Sigma70_r4"/>
    <property type="match status" value="1"/>
</dbReference>
<evidence type="ECO:0000256" key="4">
    <source>
        <dbReference type="ARBA" id="ARBA00023163"/>
    </source>
</evidence>
<dbReference type="Pfam" id="PF04542">
    <property type="entry name" value="Sigma70_r2"/>
    <property type="match status" value="1"/>
</dbReference>
<dbReference type="InterPro" id="IPR014284">
    <property type="entry name" value="RNA_pol_sigma-70_dom"/>
</dbReference>
<dbReference type="SUPFAM" id="SSF88659">
    <property type="entry name" value="Sigma3 and sigma4 domains of RNA polymerase sigma factors"/>
    <property type="match status" value="2"/>
</dbReference>
<keyword evidence="4" id="KW-0804">Transcription</keyword>
<dbReference type="eggNOG" id="COG1191">
    <property type="taxonomic scope" value="Bacteria"/>
</dbReference>
<evidence type="ECO:0000256" key="2">
    <source>
        <dbReference type="ARBA" id="ARBA00023082"/>
    </source>
</evidence>
<evidence type="ECO:0000313" key="8">
    <source>
        <dbReference type="Proteomes" id="UP000029462"/>
    </source>
</evidence>
<dbReference type="InterPro" id="IPR013324">
    <property type="entry name" value="RNA_pol_sigma_r3/r4-like"/>
</dbReference>
<dbReference type="GO" id="GO:0006352">
    <property type="term" value="P:DNA-templated transcription initiation"/>
    <property type="evidence" value="ECO:0007669"/>
    <property type="project" value="InterPro"/>
</dbReference>
<evidence type="ECO:0000259" key="6">
    <source>
        <dbReference type="Pfam" id="PF04545"/>
    </source>
</evidence>
<feature type="domain" description="RNA polymerase sigma-70 region 2" evidence="5">
    <location>
        <begin position="28"/>
        <end position="98"/>
    </location>
</feature>
<dbReference type="InterPro" id="IPR007630">
    <property type="entry name" value="RNA_pol_sigma70_r4"/>
</dbReference>
<protein>
    <submittedName>
        <fullName evidence="7">RNA polymerase sigma factor-28 factor</fullName>
    </submittedName>
</protein>
<keyword evidence="8" id="KW-1185">Reference proteome</keyword>
<dbReference type="GO" id="GO:0003677">
    <property type="term" value="F:DNA binding"/>
    <property type="evidence" value="ECO:0007669"/>
    <property type="project" value="UniProtKB-KW"/>
</dbReference>
<dbReference type="STRING" id="1115515.EV102420_12_01990"/>
<sequence length="239" mass="27482">MLTSAPYEMQAFQTLSPLTPAQESHYLQAYLPLVRKVVKQLAPQCSCVMEREDMQQVALIGLLDALRRYGKPDEGFGGYAVQRIRGAVLDALRRLDWRPRQLRQKFYQIKDLIRERRKVLGREPEPGELEADGVSAAEYQQYLALEGADTLESLDALLSDRPGELPLLGRRLEDQIVTQHMLSRALQTLSAKEQQILYLYYQQDMNLKEIALVLGLTEARICQLNKKIAEKLRTYFFSH</sequence>
<evidence type="ECO:0000256" key="1">
    <source>
        <dbReference type="ARBA" id="ARBA00023015"/>
    </source>
</evidence>
<dbReference type="GO" id="GO:0016987">
    <property type="term" value="F:sigma factor activity"/>
    <property type="evidence" value="ECO:0007669"/>
    <property type="project" value="UniProtKB-KW"/>
</dbReference>
<dbReference type="InterPro" id="IPR013325">
    <property type="entry name" value="RNA_pol_sigma_r2"/>
</dbReference>
<dbReference type="PANTHER" id="PTHR30385">
    <property type="entry name" value="SIGMA FACTOR F FLAGELLAR"/>
    <property type="match status" value="1"/>
</dbReference>
<dbReference type="InterPro" id="IPR012845">
    <property type="entry name" value="RNA_pol_sigma_FliA_WhiG"/>
</dbReference>
<dbReference type="PANTHER" id="PTHR30385:SF7">
    <property type="entry name" value="RNA POLYMERASE SIGMA FACTOR FLIA"/>
    <property type="match status" value="1"/>
</dbReference>
<dbReference type="InterPro" id="IPR000943">
    <property type="entry name" value="RNA_pol_sigma70"/>
</dbReference>
<comment type="caution">
    <text evidence="7">The sequence shown here is derived from an EMBL/GenBank/DDBJ whole genome shotgun (WGS) entry which is preliminary data.</text>
</comment>
<keyword evidence="1" id="KW-0805">Transcription regulation</keyword>
<dbReference type="Proteomes" id="UP000029462">
    <property type="component" value="Unassembled WGS sequence"/>
</dbReference>
<gene>
    <name evidence="7" type="primary">fliA</name>
    <name evidence="7" type="ORF">EV102420_12_01990</name>
</gene>